<dbReference type="AlphaFoldDB" id="B0NLU1"/>
<feature type="signal peptide" evidence="1">
    <location>
        <begin position="1"/>
        <end position="21"/>
    </location>
</feature>
<organism evidence="2 3">
    <name type="scientific">Bacteroides stercoris ATCC 43183</name>
    <dbReference type="NCBI Taxonomy" id="449673"/>
    <lineage>
        <taxon>Bacteria</taxon>
        <taxon>Pseudomonadati</taxon>
        <taxon>Bacteroidota</taxon>
        <taxon>Bacteroidia</taxon>
        <taxon>Bacteroidales</taxon>
        <taxon>Bacteroidaceae</taxon>
        <taxon>Bacteroides</taxon>
    </lineage>
</organism>
<dbReference type="EMBL" id="ABFZ02000015">
    <property type="protein sequence ID" value="EDS16610.1"/>
    <property type="molecule type" value="Genomic_DNA"/>
</dbReference>
<dbReference type="GeneID" id="31796231"/>
<name>B0NLU1_BACSE</name>
<dbReference type="HOGENOM" id="CLU_784475_0_0_10"/>
<dbReference type="RefSeq" id="WP_005652915.1">
    <property type="nucleotide sequence ID" value="NZ_CP102262.1"/>
</dbReference>
<proteinExistence type="predicted"/>
<evidence type="ECO:0000313" key="3">
    <source>
        <dbReference type="Proteomes" id="UP000004713"/>
    </source>
</evidence>
<keyword evidence="1" id="KW-0732">Signal</keyword>
<accession>B0NLU1</accession>
<protein>
    <submittedName>
        <fullName evidence="2">Uncharacterized protein</fullName>
    </submittedName>
</protein>
<dbReference type="Proteomes" id="UP000004713">
    <property type="component" value="Unassembled WGS sequence"/>
</dbReference>
<reference evidence="2 3" key="1">
    <citation type="submission" date="2007-11" db="EMBL/GenBank/DDBJ databases">
        <title>Draft genome sequence of Bacteroides stercoris(ATCC 43183).</title>
        <authorList>
            <person name="Sudarsanam P."/>
            <person name="Ley R."/>
            <person name="Guruge J."/>
            <person name="Turnbaugh P.J."/>
            <person name="Mahowald M."/>
            <person name="Liep D."/>
            <person name="Gordon J."/>
        </authorList>
    </citation>
    <scope>NUCLEOTIDE SEQUENCE [LARGE SCALE GENOMIC DNA]</scope>
    <source>
        <strain evidence="2 3">ATCC 43183</strain>
    </source>
</reference>
<reference evidence="2 3" key="2">
    <citation type="submission" date="2007-11" db="EMBL/GenBank/DDBJ databases">
        <authorList>
            <person name="Fulton L."/>
            <person name="Clifton S."/>
            <person name="Fulton B."/>
            <person name="Xu J."/>
            <person name="Minx P."/>
            <person name="Pepin K.H."/>
            <person name="Johnson M."/>
            <person name="Thiruvilangam P."/>
            <person name="Bhonagiri V."/>
            <person name="Nash W.E."/>
            <person name="Mardis E.R."/>
            <person name="Wilson R.K."/>
        </authorList>
    </citation>
    <scope>NUCLEOTIDE SEQUENCE [LARGE SCALE GENOMIC DNA]</scope>
    <source>
        <strain evidence="2 3">ATCC 43183</strain>
    </source>
</reference>
<evidence type="ECO:0000313" key="2">
    <source>
        <dbReference type="EMBL" id="EDS16610.1"/>
    </source>
</evidence>
<evidence type="ECO:0000256" key="1">
    <source>
        <dbReference type="SAM" id="SignalP"/>
    </source>
</evidence>
<dbReference type="eggNOG" id="ENOG5030MPN">
    <property type="taxonomic scope" value="Bacteria"/>
</dbReference>
<gene>
    <name evidence="2" type="ORF">BACSTE_00422</name>
</gene>
<sequence>MKIKTLIIMGLLSTAGSNLSAQDEKLTKEEIQELKEYFDWEQSTFKNPIINPQYNNSENLKAVNKKKPWEEQVTVPLDVYDKILSTVSLSTSSNEDDSHEIKVNLHYDFPSAWTNQNDFTGYQSGSYKYEEWPKNNGFDPAIGIQAERNDGVKIRFISRMTDNENKSVLLVNSLHYDRKPVRDDQGRQKGTDETYTLRTEQPLSQVKGDLSVCILQTEWEKVKITDADINKEFTLDGIPFELLSFKNGVIVIAFDYKYYDKVRDEWKYIGTKDGAWWKNNRAKRAITSYTIYNNIINNPDYSFQDWMKHIDNEDSEHRAVCTFVSNAPIDEVYFYIDPKYCETILLEKVLKVK</sequence>
<feature type="chain" id="PRO_5002753305" evidence="1">
    <location>
        <begin position="22"/>
        <end position="353"/>
    </location>
</feature>
<comment type="caution">
    <text evidence="2">The sequence shown here is derived from an EMBL/GenBank/DDBJ whole genome shotgun (WGS) entry which is preliminary data.</text>
</comment>